<feature type="region of interest" description="Disordered" evidence="2">
    <location>
        <begin position="747"/>
        <end position="771"/>
    </location>
</feature>
<dbReference type="SMART" id="SM00671">
    <property type="entry name" value="SEL1"/>
    <property type="match status" value="10"/>
</dbReference>
<comment type="caution">
    <text evidence="5">The sequence shown here is derived from an EMBL/GenBank/DDBJ whole genome shotgun (WGS) entry which is preliminary data.</text>
</comment>
<evidence type="ECO:0000256" key="3">
    <source>
        <dbReference type="SAM" id="Phobius"/>
    </source>
</evidence>
<keyword evidence="3" id="KW-0472">Membrane</keyword>
<feature type="chain" id="PRO_5028870431" evidence="4">
    <location>
        <begin position="25"/>
        <end position="856"/>
    </location>
</feature>
<proteinExistence type="inferred from homology"/>
<dbReference type="PANTHER" id="PTHR11102:SF147">
    <property type="entry name" value="SEL1L ADAPTOR SUBUNIT OF ERAD E3 UBIQUITIN LIGASE"/>
    <property type="match status" value="1"/>
</dbReference>
<accession>A0A7C8N3M1</accession>
<keyword evidence="4" id="KW-0732">Signal</keyword>
<dbReference type="SUPFAM" id="SSF81901">
    <property type="entry name" value="HCP-like"/>
    <property type="match status" value="3"/>
</dbReference>
<sequence length="856" mass="95696">MARKRAYGAYIFLFLSTLSLGAHAIEPIPEHRDVQKPFGVPHGDILNDAIDNQDQPEGAESQQYVTEALELLNTIRPPLFNSRHRDSTSYWIHQGLYWLQTTLDFLFVANVPTQEEPLNGEARSAPAQMSKTLLEAENLLMRAMSMKNPDAMYLLAEMNFYGNWSHPRNTATAFGFYKELASLTGNSTAQSMLGFLYATGYGGIIQKDQGKALLYHTFAALGGNARSEMTLAYRYHAGIGAPRNCEEAAFFYKRVADKAMAYYHSGPPGGHYLPRNNHKIVDEIGGTYGAGASVGHTGRLSKRNDHNSLSLIDDIIEYLLLLSNKGDLAATQQLAKLYYEGPRGLARDLRKARDLYFQLAKKMWTKDGKEVKDPSDTVIEVAAKAAGHLGRMYLRGEAVPQDFALARRWFARGLKYSDTVSQHGMAYLYEHGLAGLEKNAEKATKLYKSAAEDDHGAAQVAIGKIFYGKGEYAIANKWFELATRHGEVEAYYYLAEINNQGNGRERSCGMATLYFKHVAEKVEALQAPLEWSHRMYKSGNKDVAILGFMMAAEQGYESGQANTAYLLDQLKSRFPLDWWRVRHSDVLDEELALMYWTRSAKQQNIDSYVKMGDYYLAGVGTEADAEKAAACYTAASEFTQSAQALWNLGWMYENGIGVGQDYHLAKRYYDQALETNTEAYLPVTLSLVRLRVRSFWNTVTGGSINAIGSDPEPEKKVTVMEWLKRWFSDEKPQYTHNKPGEFADQEADAAHGGQDGDKAHQADPGHEFYGDDDEEFVENMVILGVMFVIAGLIWYRNWRAQQRDQQRRRAGQAPAQGPGNGHAPAPPPGPQPQPPPGFQGFDPRNNAWHVPPPAGQ</sequence>
<evidence type="ECO:0000256" key="2">
    <source>
        <dbReference type="SAM" id="MobiDB-lite"/>
    </source>
</evidence>
<evidence type="ECO:0000256" key="4">
    <source>
        <dbReference type="SAM" id="SignalP"/>
    </source>
</evidence>
<name>A0A7C8N3M1_ORBOL</name>
<dbReference type="Gene3D" id="1.25.40.10">
    <property type="entry name" value="Tetratricopeptide repeat domain"/>
    <property type="match status" value="3"/>
</dbReference>
<feature type="transmembrane region" description="Helical" evidence="3">
    <location>
        <begin position="780"/>
        <end position="798"/>
    </location>
</feature>
<dbReference type="AlphaFoldDB" id="A0A7C8N3M1"/>
<dbReference type="InterPro" id="IPR050767">
    <property type="entry name" value="Sel1_AlgK"/>
</dbReference>
<reference evidence="5 6" key="1">
    <citation type="submission" date="2019-06" db="EMBL/GenBank/DDBJ databases">
        <authorList>
            <person name="Palmer J.M."/>
        </authorList>
    </citation>
    <scope>NUCLEOTIDE SEQUENCE [LARGE SCALE GENOMIC DNA]</scope>
    <source>
        <strain evidence="5 6">TWF102</strain>
    </source>
</reference>
<organism evidence="5 6">
    <name type="scientific">Orbilia oligospora</name>
    <name type="common">Nematode-trapping fungus</name>
    <name type="synonym">Arthrobotrys oligospora</name>
    <dbReference type="NCBI Taxonomy" id="2813651"/>
    <lineage>
        <taxon>Eukaryota</taxon>
        <taxon>Fungi</taxon>
        <taxon>Dikarya</taxon>
        <taxon>Ascomycota</taxon>
        <taxon>Pezizomycotina</taxon>
        <taxon>Orbiliomycetes</taxon>
        <taxon>Orbiliales</taxon>
        <taxon>Orbiliaceae</taxon>
        <taxon>Orbilia</taxon>
    </lineage>
</organism>
<protein>
    <submittedName>
        <fullName evidence="5">ERAD-associated protein</fullName>
    </submittedName>
</protein>
<feature type="compositionally biased region" description="Basic and acidic residues" evidence="2">
    <location>
        <begin position="754"/>
        <end position="769"/>
    </location>
</feature>
<evidence type="ECO:0000313" key="5">
    <source>
        <dbReference type="EMBL" id="KAF3081172.1"/>
    </source>
</evidence>
<dbReference type="PANTHER" id="PTHR11102">
    <property type="entry name" value="SEL-1-LIKE PROTEIN"/>
    <property type="match status" value="1"/>
</dbReference>
<feature type="compositionally biased region" description="Low complexity" evidence="2">
    <location>
        <begin position="811"/>
        <end position="823"/>
    </location>
</feature>
<dbReference type="InterPro" id="IPR006597">
    <property type="entry name" value="Sel1-like"/>
</dbReference>
<evidence type="ECO:0000313" key="6">
    <source>
        <dbReference type="Proteomes" id="UP000475325"/>
    </source>
</evidence>
<gene>
    <name evidence="5" type="primary">HRD3_1</name>
    <name evidence="5" type="ORF">TWF102_001740</name>
</gene>
<dbReference type="GO" id="GO:0005789">
    <property type="term" value="C:endoplasmic reticulum membrane"/>
    <property type="evidence" value="ECO:0007669"/>
    <property type="project" value="TreeGrafter"/>
</dbReference>
<dbReference type="GO" id="GO:0036503">
    <property type="term" value="P:ERAD pathway"/>
    <property type="evidence" value="ECO:0007669"/>
    <property type="project" value="TreeGrafter"/>
</dbReference>
<feature type="signal peptide" evidence="4">
    <location>
        <begin position="1"/>
        <end position="24"/>
    </location>
</feature>
<feature type="compositionally biased region" description="Pro residues" evidence="2">
    <location>
        <begin position="824"/>
        <end position="837"/>
    </location>
</feature>
<keyword evidence="3" id="KW-0812">Transmembrane</keyword>
<feature type="region of interest" description="Disordered" evidence="2">
    <location>
        <begin position="804"/>
        <end position="856"/>
    </location>
</feature>
<evidence type="ECO:0000256" key="1">
    <source>
        <dbReference type="ARBA" id="ARBA00038101"/>
    </source>
</evidence>
<comment type="similarity">
    <text evidence="1">Belongs to the sel-1 family.</text>
</comment>
<dbReference type="Pfam" id="PF08238">
    <property type="entry name" value="Sel1"/>
    <property type="match status" value="11"/>
</dbReference>
<dbReference type="InterPro" id="IPR011990">
    <property type="entry name" value="TPR-like_helical_dom_sf"/>
</dbReference>
<dbReference type="EMBL" id="WIQW01000129">
    <property type="protein sequence ID" value="KAF3081172.1"/>
    <property type="molecule type" value="Genomic_DNA"/>
</dbReference>
<keyword evidence="3" id="KW-1133">Transmembrane helix</keyword>
<dbReference type="Proteomes" id="UP000475325">
    <property type="component" value="Unassembled WGS sequence"/>
</dbReference>